<gene>
    <name evidence="5" type="ORF">D5H78_00995</name>
</gene>
<keyword evidence="6" id="KW-1185">Reference proteome</keyword>
<dbReference type="SMART" id="SM00354">
    <property type="entry name" value="HTH_LACI"/>
    <property type="match status" value="1"/>
</dbReference>
<reference evidence="5 6" key="1">
    <citation type="submission" date="2018-09" db="EMBL/GenBank/DDBJ databases">
        <title>YIM 75000 draft genome.</title>
        <authorList>
            <person name="Tang S."/>
            <person name="Feng Y."/>
        </authorList>
    </citation>
    <scope>NUCLEOTIDE SEQUENCE [LARGE SCALE GENOMIC DNA]</scope>
    <source>
        <strain evidence="5 6">YIM 75000</strain>
    </source>
</reference>
<dbReference type="Gene3D" id="1.10.260.40">
    <property type="entry name" value="lambda repressor-like DNA-binding domains"/>
    <property type="match status" value="1"/>
</dbReference>
<dbReference type="Proteomes" id="UP000265614">
    <property type="component" value="Unassembled WGS sequence"/>
</dbReference>
<dbReference type="InterPro" id="IPR028082">
    <property type="entry name" value="Peripla_BP_I"/>
</dbReference>
<sequence length="346" mass="36044">MAARSGPDAGRRAPTLEQVASLAGVGRGTASRALTGAPQVSPRARAAVERAAAELGYRPNRAARSLVTRRSGSLGLVLSETEEQVFGDPFFAAVVRGVNEELLATDVQLVLMITRTPVERERLEHYAVDRHVDGMILVSSHGDDPLPGTLAGAGVPVAVLGRPAHDVPGVLVVDADNRGGARAATEHLVAAGRRRIATIAGPQDMAAGADRLEGYREALVAARRRPAKALVGHSDYTVAGGRAAMERLLRREPGLDAVLAASDLVAAGALQALAAAGRRVPEDVAVVGFDDIPLAAHLQPALTTVRQPIDEMGRRLARMLLDAVAGRAPEPSTVVLPTELVVRASG</sequence>
<dbReference type="GO" id="GO:0000976">
    <property type="term" value="F:transcription cis-regulatory region binding"/>
    <property type="evidence" value="ECO:0007669"/>
    <property type="project" value="TreeGrafter"/>
</dbReference>
<evidence type="ECO:0000313" key="5">
    <source>
        <dbReference type="EMBL" id="RJK97633.1"/>
    </source>
</evidence>
<dbReference type="PANTHER" id="PTHR30146">
    <property type="entry name" value="LACI-RELATED TRANSCRIPTIONAL REPRESSOR"/>
    <property type="match status" value="1"/>
</dbReference>
<evidence type="ECO:0000256" key="3">
    <source>
        <dbReference type="ARBA" id="ARBA00023163"/>
    </source>
</evidence>
<dbReference type="PANTHER" id="PTHR30146:SF109">
    <property type="entry name" value="HTH-TYPE TRANSCRIPTIONAL REGULATOR GALS"/>
    <property type="match status" value="1"/>
</dbReference>
<dbReference type="Gene3D" id="3.40.50.2300">
    <property type="match status" value="2"/>
</dbReference>
<evidence type="ECO:0000313" key="6">
    <source>
        <dbReference type="Proteomes" id="UP000265614"/>
    </source>
</evidence>
<dbReference type="RefSeq" id="WP_119948559.1">
    <property type="nucleotide sequence ID" value="NZ_QZEZ01000001.1"/>
</dbReference>
<organism evidence="5 6">
    <name type="scientific">Vallicoccus soli</name>
    <dbReference type="NCBI Taxonomy" id="2339232"/>
    <lineage>
        <taxon>Bacteria</taxon>
        <taxon>Bacillati</taxon>
        <taxon>Actinomycetota</taxon>
        <taxon>Actinomycetes</taxon>
        <taxon>Motilibacterales</taxon>
        <taxon>Vallicoccaceae</taxon>
        <taxon>Vallicoccus</taxon>
    </lineage>
</organism>
<dbReference type="InterPro" id="IPR046335">
    <property type="entry name" value="LacI/GalR-like_sensor"/>
</dbReference>
<dbReference type="EMBL" id="QZEZ01000001">
    <property type="protein sequence ID" value="RJK97633.1"/>
    <property type="molecule type" value="Genomic_DNA"/>
</dbReference>
<dbReference type="GO" id="GO:0003700">
    <property type="term" value="F:DNA-binding transcription factor activity"/>
    <property type="evidence" value="ECO:0007669"/>
    <property type="project" value="TreeGrafter"/>
</dbReference>
<proteinExistence type="predicted"/>
<name>A0A3A3Z3V1_9ACTN</name>
<dbReference type="SUPFAM" id="SSF53822">
    <property type="entry name" value="Periplasmic binding protein-like I"/>
    <property type="match status" value="1"/>
</dbReference>
<dbReference type="Pfam" id="PF13377">
    <property type="entry name" value="Peripla_BP_3"/>
    <property type="match status" value="1"/>
</dbReference>
<evidence type="ECO:0000256" key="2">
    <source>
        <dbReference type="ARBA" id="ARBA00023125"/>
    </source>
</evidence>
<keyword evidence="3" id="KW-0804">Transcription</keyword>
<dbReference type="Pfam" id="PF00356">
    <property type="entry name" value="LacI"/>
    <property type="match status" value="1"/>
</dbReference>
<protein>
    <submittedName>
        <fullName evidence="5">LacI family transcriptional regulator</fullName>
    </submittedName>
</protein>
<evidence type="ECO:0000256" key="1">
    <source>
        <dbReference type="ARBA" id="ARBA00023015"/>
    </source>
</evidence>
<dbReference type="OrthoDB" id="3208777at2"/>
<feature type="domain" description="HTH lacI-type" evidence="4">
    <location>
        <begin position="14"/>
        <end position="68"/>
    </location>
</feature>
<evidence type="ECO:0000259" key="4">
    <source>
        <dbReference type="PROSITE" id="PS50932"/>
    </source>
</evidence>
<keyword evidence="1" id="KW-0805">Transcription regulation</keyword>
<accession>A0A3A3Z3V1</accession>
<comment type="caution">
    <text evidence="5">The sequence shown here is derived from an EMBL/GenBank/DDBJ whole genome shotgun (WGS) entry which is preliminary data.</text>
</comment>
<dbReference type="CDD" id="cd01392">
    <property type="entry name" value="HTH_LacI"/>
    <property type="match status" value="1"/>
</dbReference>
<dbReference type="AlphaFoldDB" id="A0A3A3Z3V1"/>
<keyword evidence="2" id="KW-0238">DNA-binding</keyword>
<dbReference type="InterPro" id="IPR000843">
    <property type="entry name" value="HTH_LacI"/>
</dbReference>
<dbReference type="SUPFAM" id="SSF47413">
    <property type="entry name" value="lambda repressor-like DNA-binding domains"/>
    <property type="match status" value="1"/>
</dbReference>
<dbReference type="CDD" id="cd06267">
    <property type="entry name" value="PBP1_LacI_sugar_binding-like"/>
    <property type="match status" value="1"/>
</dbReference>
<dbReference type="InterPro" id="IPR010982">
    <property type="entry name" value="Lambda_DNA-bd_dom_sf"/>
</dbReference>
<dbReference type="PROSITE" id="PS50932">
    <property type="entry name" value="HTH_LACI_2"/>
    <property type="match status" value="1"/>
</dbReference>